<dbReference type="OrthoDB" id="10057240at2759"/>
<dbReference type="PANTHER" id="PTHR47055:SF3">
    <property type="entry name" value="PHORBOL-ESTER_DAG-TYPE DOMAIN-CONTAINING PROTEIN"/>
    <property type="match status" value="1"/>
</dbReference>
<keyword evidence="3" id="KW-1185">Reference proteome</keyword>
<comment type="caution">
    <text evidence="2">The sequence shown here is derived from an EMBL/GenBank/DDBJ whole genome shotgun (WGS) entry which is preliminary data.</text>
</comment>
<dbReference type="Proteomes" id="UP000499080">
    <property type="component" value="Unassembled WGS sequence"/>
</dbReference>
<organism evidence="2 3">
    <name type="scientific">Araneus ventricosus</name>
    <name type="common">Orbweaver spider</name>
    <name type="synonym">Epeira ventricosa</name>
    <dbReference type="NCBI Taxonomy" id="182803"/>
    <lineage>
        <taxon>Eukaryota</taxon>
        <taxon>Metazoa</taxon>
        <taxon>Ecdysozoa</taxon>
        <taxon>Arthropoda</taxon>
        <taxon>Chelicerata</taxon>
        <taxon>Arachnida</taxon>
        <taxon>Araneae</taxon>
        <taxon>Araneomorphae</taxon>
        <taxon>Entelegynae</taxon>
        <taxon>Araneoidea</taxon>
        <taxon>Araneidae</taxon>
        <taxon>Araneus</taxon>
    </lineage>
</organism>
<dbReference type="EMBL" id="BGPR01000037">
    <property type="protein sequence ID" value="GBL84497.1"/>
    <property type="molecule type" value="Genomic_DNA"/>
</dbReference>
<proteinExistence type="predicted"/>
<dbReference type="InterPro" id="IPR029526">
    <property type="entry name" value="PGBD"/>
</dbReference>
<protein>
    <recommendedName>
        <fullName evidence="1">PiggyBac transposable element-derived protein domain-containing protein</fullName>
    </recommendedName>
</protein>
<reference evidence="2 3" key="1">
    <citation type="journal article" date="2019" name="Sci. Rep.">
        <title>Orb-weaving spider Araneus ventricosus genome elucidates the spidroin gene catalogue.</title>
        <authorList>
            <person name="Kono N."/>
            <person name="Nakamura H."/>
            <person name="Ohtoshi R."/>
            <person name="Moran D.A.P."/>
            <person name="Shinohara A."/>
            <person name="Yoshida Y."/>
            <person name="Fujiwara M."/>
            <person name="Mori M."/>
            <person name="Tomita M."/>
            <person name="Arakawa K."/>
        </authorList>
    </citation>
    <scope>NUCLEOTIDE SEQUENCE [LARGE SCALE GENOMIC DNA]</scope>
</reference>
<sequence>MIPYRGKHSAKTFLKEKPIRFGYKAWTLTSFEGYVYHFDIYSGKATGPKSSEYEDFGLGGGAVLNLLSVVESSRNHAIYLDNFVTSFHLLCNLKKKGASATGSIQGKRIKMC</sequence>
<dbReference type="Pfam" id="PF13843">
    <property type="entry name" value="DDE_Tnp_1_7"/>
    <property type="match status" value="1"/>
</dbReference>
<accession>A0A4Y2AY67</accession>
<dbReference type="InterPro" id="IPR052638">
    <property type="entry name" value="PiggyBac_TE-derived"/>
</dbReference>
<gene>
    <name evidence="2" type="ORF">AVEN_117241_1</name>
</gene>
<dbReference type="AlphaFoldDB" id="A0A4Y2AY67"/>
<feature type="domain" description="PiggyBac transposable element-derived protein" evidence="1">
    <location>
        <begin position="1"/>
        <end position="109"/>
    </location>
</feature>
<dbReference type="GO" id="GO:0043565">
    <property type="term" value="F:sequence-specific DNA binding"/>
    <property type="evidence" value="ECO:0007669"/>
    <property type="project" value="TreeGrafter"/>
</dbReference>
<dbReference type="PANTHER" id="PTHR47055">
    <property type="entry name" value="DDE_TNP_1_7 DOMAIN-CONTAINING PROTEIN"/>
    <property type="match status" value="1"/>
</dbReference>
<evidence type="ECO:0000313" key="3">
    <source>
        <dbReference type="Proteomes" id="UP000499080"/>
    </source>
</evidence>
<evidence type="ECO:0000259" key="1">
    <source>
        <dbReference type="Pfam" id="PF13843"/>
    </source>
</evidence>
<evidence type="ECO:0000313" key="2">
    <source>
        <dbReference type="EMBL" id="GBL84497.1"/>
    </source>
</evidence>
<name>A0A4Y2AY67_ARAVE</name>